<dbReference type="AlphaFoldDB" id="A0A1Y4DML1"/>
<protein>
    <recommendedName>
        <fullName evidence="2 5">DNA mismatch repair protein MutL</fullName>
    </recommendedName>
</protein>
<dbReference type="FunFam" id="3.30.565.10:FF:000003">
    <property type="entry name" value="DNA mismatch repair endonuclease MutL"/>
    <property type="match status" value="1"/>
</dbReference>
<dbReference type="InterPro" id="IPR002099">
    <property type="entry name" value="MutL/Mlh/PMS"/>
</dbReference>
<dbReference type="Pfam" id="PF13589">
    <property type="entry name" value="HATPase_c_3"/>
    <property type="match status" value="1"/>
</dbReference>
<dbReference type="HAMAP" id="MF_00149">
    <property type="entry name" value="DNA_mis_repair"/>
    <property type="match status" value="1"/>
</dbReference>
<keyword evidence="4 5" id="KW-0234">DNA repair</keyword>
<evidence type="ECO:0000256" key="1">
    <source>
        <dbReference type="ARBA" id="ARBA00006082"/>
    </source>
</evidence>
<dbReference type="InterPro" id="IPR020667">
    <property type="entry name" value="DNA_mismatch_repair_MutL"/>
</dbReference>
<dbReference type="PANTHER" id="PTHR10073">
    <property type="entry name" value="DNA MISMATCH REPAIR PROTEIN MLH, PMS, MUTL"/>
    <property type="match status" value="1"/>
</dbReference>
<dbReference type="GO" id="GO:0005524">
    <property type="term" value="F:ATP binding"/>
    <property type="evidence" value="ECO:0007669"/>
    <property type="project" value="InterPro"/>
</dbReference>
<evidence type="ECO:0000313" key="9">
    <source>
        <dbReference type="EMBL" id="OUO57540.1"/>
    </source>
</evidence>
<dbReference type="NCBIfam" id="TIGR00585">
    <property type="entry name" value="mutl"/>
    <property type="match status" value="1"/>
</dbReference>
<dbReference type="InterPro" id="IPR014790">
    <property type="entry name" value="MutL_C"/>
</dbReference>
<organism evidence="9 10">
    <name type="scientific">Candidatus Avelusimicrobium gallicola</name>
    <dbReference type="NCBI Taxonomy" id="2562704"/>
    <lineage>
        <taxon>Bacteria</taxon>
        <taxon>Pseudomonadati</taxon>
        <taxon>Elusimicrobiota</taxon>
        <taxon>Elusimicrobia</taxon>
        <taxon>Elusimicrobiales</taxon>
        <taxon>Elusimicrobiaceae</taxon>
        <taxon>Candidatus Avelusimicrobium</taxon>
    </lineage>
</organism>
<keyword evidence="10" id="KW-1185">Reference proteome</keyword>
<evidence type="ECO:0000259" key="7">
    <source>
        <dbReference type="SMART" id="SM00853"/>
    </source>
</evidence>
<evidence type="ECO:0000256" key="2">
    <source>
        <dbReference type="ARBA" id="ARBA00021975"/>
    </source>
</evidence>
<dbReference type="InterPro" id="IPR014762">
    <property type="entry name" value="DNA_mismatch_repair_CS"/>
</dbReference>
<evidence type="ECO:0000313" key="10">
    <source>
        <dbReference type="Proteomes" id="UP000196368"/>
    </source>
</evidence>
<feature type="domain" description="DNA mismatch repair protein S5" evidence="8">
    <location>
        <begin position="213"/>
        <end position="329"/>
    </location>
</feature>
<dbReference type="CDD" id="cd00782">
    <property type="entry name" value="MutL_Trans"/>
    <property type="match status" value="1"/>
</dbReference>
<dbReference type="InterPro" id="IPR020568">
    <property type="entry name" value="Ribosomal_Su5_D2-typ_SF"/>
</dbReference>
<comment type="caution">
    <text evidence="9">The sequence shown here is derived from an EMBL/GenBank/DDBJ whole genome shotgun (WGS) entry which is preliminary data.</text>
</comment>
<dbReference type="InterPro" id="IPR042120">
    <property type="entry name" value="MutL_C_dimsub"/>
</dbReference>
<dbReference type="Proteomes" id="UP000196368">
    <property type="component" value="Unassembled WGS sequence"/>
</dbReference>
<dbReference type="OrthoDB" id="9763467at2"/>
<dbReference type="Gene3D" id="3.30.230.10">
    <property type="match status" value="1"/>
</dbReference>
<reference evidence="10" key="1">
    <citation type="submission" date="2017-04" db="EMBL/GenBank/DDBJ databases">
        <title>Function of individual gut microbiota members based on whole genome sequencing of pure cultures obtained from chicken caecum.</title>
        <authorList>
            <person name="Medvecky M."/>
            <person name="Cejkova D."/>
            <person name="Polansky O."/>
            <person name="Karasova D."/>
            <person name="Kubasova T."/>
            <person name="Cizek A."/>
            <person name="Rychlik I."/>
        </authorList>
    </citation>
    <scope>NUCLEOTIDE SEQUENCE [LARGE SCALE GENOMIC DNA]</scope>
    <source>
        <strain evidence="10">An273</strain>
    </source>
</reference>
<evidence type="ECO:0000256" key="4">
    <source>
        <dbReference type="ARBA" id="ARBA00023204"/>
    </source>
</evidence>
<name>A0A1Y4DML1_9BACT</name>
<keyword evidence="3 5" id="KW-0227">DNA damage</keyword>
<dbReference type="PROSITE" id="PS00058">
    <property type="entry name" value="DNA_MISMATCH_REPAIR_1"/>
    <property type="match status" value="1"/>
</dbReference>
<dbReference type="Gene3D" id="3.30.1370.100">
    <property type="entry name" value="MutL, C-terminal domain, regulatory subdomain"/>
    <property type="match status" value="1"/>
</dbReference>
<comment type="similarity">
    <text evidence="1 5">Belongs to the DNA mismatch repair MutL/HexB family.</text>
</comment>
<dbReference type="Pfam" id="PF08676">
    <property type="entry name" value="MutL_C"/>
    <property type="match status" value="1"/>
</dbReference>
<dbReference type="RefSeq" id="WP_087287054.1">
    <property type="nucleotide sequence ID" value="NZ_NFJD01000001.1"/>
</dbReference>
<dbReference type="InterPro" id="IPR037198">
    <property type="entry name" value="MutL_C_sf"/>
</dbReference>
<gene>
    <name evidence="5" type="primary">mutL</name>
    <name evidence="9" type="ORF">B5F75_01840</name>
</gene>
<dbReference type="GO" id="GO:0140664">
    <property type="term" value="F:ATP-dependent DNA damage sensor activity"/>
    <property type="evidence" value="ECO:0007669"/>
    <property type="project" value="InterPro"/>
</dbReference>
<dbReference type="CDD" id="cd16926">
    <property type="entry name" value="HATPase_MutL-MLH-PMS-like"/>
    <property type="match status" value="1"/>
</dbReference>
<sequence length="622" mass="68934">MSNIRVLDEKTAGKIAAGEVIERPAGVLKELLENAVDAGATSINIDIEGAGRELIRINDNGCGMDEEDLEQSVLRHATSKIRSFDDLTTLQTFGFRGEALYSVAAVSRMTLTSCTGEGAGHRLELHAGKVFSKSPAPAIKGTTVEIRDLFYNVPARLKFLKSDSYERACLLKVIEESALANLKVAYRVHVNGRTVYDLPAQSGPFEQAVIARAKAILGEEVAGSLLFKAFDEGKLNLFLSPADKLVTVRDMQYIFVNRRPIDSKTVQQAIYKAYQNVRPKDRHPAFLVYMTLNPADFDVNIHPQKRDIRFENENRVFGRIMNDAGEVIFGQSRPVDVRLEAPQMTLPPAAQEAAQKLLSPAAPTPMETFAAACAARPAQAFSPKPHFVIKETEDPAEYIARPEGEPSGTDVPSPSAPAPRASLPEETPSWYQGPYHYLGQLQRSYLLFENPQGLVVIDQHAAQERVLFEHYLDAFERRGVKVQKLLFPVHVDLPPSNAETLLSWAAWLKTAGFEVEPFSARTVLVRTMPHMIRFKEDDMKEFIVSLSQVVGDPSKSTETLKRNMVAMLACKKAIKAHDAISPAEAEGLLENMKKCKDGMHCPHGRPCIAQVDMKQLDKLFGR</sequence>
<dbReference type="InterPro" id="IPR038973">
    <property type="entry name" value="MutL/Mlh/Pms-like"/>
</dbReference>
<dbReference type="InterPro" id="IPR042121">
    <property type="entry name" value="MutL_C_regsub"/>
</dbReference>
<dbReference type="GO" id="GO:0030983">
    <property type="term" value="F:mismatched DNA binding"/>
    <property type="evidence" value="ECO:0007669"/>
    <property type="project" value="InterPro"/>
</dbReference>
<dbReference type="GO" id="GO:0016887">
    <property type="term" value="F:ATP hydrolysis activity"/>
    <property type="evidence" value="ECO:0007669"/>
    <property type="project" value="InterPro"/>
</dbReference>
<dbReference type="InterPro" id="IPR014721">
    <property type="entry name" value="Ribsml_uS5_D2-typ_fold_subgr"/>
</dbReference>
<feature type="domain" description="MutL C-terminal dimerisation" evidence="7">
    <location>
        <begin position="437"/>
        <end position="580"/>
    </location>
</feature>
<comment type="function">
    <text evidence="5">This protein is involved in the repair of mismatches in DNA. It is required for dam-dependent methyl-directed DNA mismatch repair. May act as a 'molecular matchmaker', a protein that promotes the formation of a stable complex between two or more DNA-binding proteins in an ATP-dependent manner without itself being part of a final effector complex.</text>
</comment>
<dbReference type="GO" id="GO:0006298">
    <property type="term" value="P:mismatch repair"/>
    <property type="evidence" value="ECO:0007669"/>
    <property type="project" value="UniProtKB-UniRule"/>
</dbReference>
<dbReference type="InterPro" id="IPR013507">
    <property type="entry name" value="DNA_mismatch_S5_2-like"/>
</dbReference>
<dbReference type="SUPFAM" id="SSF55874">
    <property type="entry name" value="ATPase domain of HSP90 chaperone/DNA topoisomerase II/histidine kinase"/>
    <property type="match status" value="1"/>
</dbReference>
<accession>A0A1Y4DML1</accession>
<feature type="region of interest" description="Disordered" evidence="6">
    <location>
        <begin position="399"/>
        <end position="425"/>
    </location>
</feature>
<dbReference type="Gene3D" id="3.30.565.10">
    <property type="entry name" value="Histidine kinase-like ATPase, C-terminal domain"/>
    <property type="match status" value="1"/>
</dbReference>
<evidence type="ECO:0000259" key="8">
    <source>
        <dbReference type="SMART" id="SM01340"/>
    </source>
</evidence>
<dbReference type="Pfam" id="PF01119">
    <property type="entry name" value="DNA_mis_repair"/>
    <property type="match status" value="1"/>
</dbReference>
<dbReference type="EMBL" id="NFJD01000001">
    <property type="protein sequence ID" value="OUO57540.1"/>
    <property type="molecule type" value="Genomic_DNA"/>
</dbReference>
<dbReference type="Gene3D" id="3.30.1540.20">
    <property type="entry name" value="MutL, C-terminal domain, dimerisation subdomain"/>
    <property type="match status" value="1"/>
</dbReference>
<dbReference type="InterPro" id="IPR036890">
    <property type="entry name" value="HATPase_C_sf"/>
</dbReference>
<evidence type="ECO:0000256" key="3">
    <source>
        <dbReference type="ARBA" id="ARBA00022763"/>
    </source>
</evidence>
<proteinExistence type="inferred from homology"/>
<dbReference type="GO" id="GO:0032300">
    <property type="term" value="C:mismatch repair complex"/>
    <property type="evidence" value="ECO:0007669"/>
    <property type="project" value="InterPro"/>
</dbReference>
<dbReference type="SMART" id="SM01340">
    <property type="entry name" value="DNA_mis_repair"/>
    <property type="match status" value="1"/>
</dbReference>
<dbReference type="PANTHER" id="PTHR10073:SF12">
    <property type="entry name" value="DNA MISMATCH REPAIR PROTEIN MLH1"/>
    <property type="match status" value="1"/>
</dbReference>
<evidence type="ECO:0000256" key="6">
    <source>
        <dbReference type="SAM" id="MobiDB-lite"/>
    </source>
</evidence>
<dbReference type="SUPFAM" id="SSF54211">
    <property type="entry name" value="Ribosomal protein S5 domain 2-like"/>
    <property type="match status" value="1"/>
</dbReference>
<dbReference type="SUPFAM" id="SSF118116">
    <property type="entry name" value="DNA mismatch repair protein MutL"/>
    <property type="match status" value="1"/>
</dbReference>
<dbReference type="SMART" id="SM00853">
    <property type="entry name" value="MutL_C"/>
    <property type="match status" value="1"/>
</dbReference>
<evidence type="ECO:0000256" key="5">
    <source>
        <dbReference type="HAMAP-Rule" id="MF_00149"/>
    </source>
</evidence>